<comment type="caution">
    <text evidence="1">The sequence shown here is derived from an EMBL/GenBank/DDBJ whole genome shotgun (WGS) entry which is preliminary data.</text>
</comment>
<dbReference type="Proteomes" id="UP001596098">
    <property type="component" value="Unassembled WGS sequence"/>
</dbReference>
<protein>
    <submittedName>
        <fullName evidence="1">Uncharacterized protein</fullName>
    </submittedName>
</protein>
<reference evidence="2" key="1">
    <citation type="journal article" date="2019" name="Int. J. Syst. Evol. Microbiol.">
        <title>The Global Catalogue of Microorganisms (GCM) 10K type strain sequencing project: providing services to taxonomists for standard genome sequencing and annotation.</title>
        <authorList>
            <consortium name="The Broad Institute Genomics Platform"/>
            <consortium name="The Broad Institute Genome Sequencing Center for Infectious Disease"/>
            <person name="Wu L."/>
            <person name="Ma J."/>
        </authorList>
    </citation>
    <scope>NUCLEOTIDE SEQUENCE [LARGE SCALE GENOMIC DNA]</scope>
    <source>
        <strain evidence="2">DFY28</strain>
    </source>
</reference>
<proteinExistence type="predicted"/>
<organism evidence="1 2">
    <name type="scientific">Nocardioides yefusunii</name>
    <dbReference type="NCBI Taxonomy" id="2500546"/>
    <lineage>
        <taxon>Bacteria</taxon>
        <taxon>Bacillati</taxon>
        <taxon>Actinomycetota</taxon>
        <taxon>Actinomycetes</taxon>
        <taxon>Propionibacteriales</taxon>
        <taxon>Nocardioidaceae</taxon>
        <taxon>Nocardioides</taxon>
    </lineage>
</organism>
<gene>
    <name evidence="1" type="ORF">ACFPWU_10100</name>
</gene>
<keyword evidence="2" id="KW-1185">Reference proteome</keyword>
<evidence type="ECO:0000313" key="1">
    <source>
        <dbReference type="EMBL" id="MFC6154009.1"/>
    </source>
</evidence>
<sequence>MNPLDEAPDHVLATSTGLDRRAMVRAGAWALPAISVAAASPSFASSPTVTDELHMLGLDVSSSTSHSGSVMSGGRIAFTYHVSGSYTDQGQSGAGLGTSFSTRTTASLGGSAGLRLSQDRRAMTGASAATLYGSRRIYTLNVTTTDPTKVRDLEFTVAGLQVTWSGSSSSPKYYRVMAVAPLTEGLLVSARGPGMYAVSASASTGVPAHSAATYSSTAQTEHGTNNYVTFTKPGPLTEVKFAVWNTVNADSQGYYDAHLGNIRVTRDL</sequence>
<dbReference type="RefSeq" id="WP_128221780.1">
    <property type="nucleotide sequence ID" value="NZ_CP034929.1"/>
</dbReference>
<name>A0ABW1QWU3_9ACTN</name>
<evidence type="ECO:0000313" key="2">
    <source>
        <dbReference type="Proteomes" id="UP001596098"/>
    </source>
</evidence>
<accession>A0ABW1QWU3</accession>
<dbReference type="EMBL" id="JBHSQI010000005">
    <property type="protein sequence ID" value="MFC6154009.1"/>
    <property type="molecule type" value="Genomic_DNA"/>
</dbReference>